<dbReference type="EMBL" id="UOFJ01000337">
    <property type="protein sequence ID" value="VAW68445.1"/>
    <property type="molecule type" value="Genomic_DNA"/>
</dbReference>
<organism evidence="1">
    <name type="scientific">hydrothermal vent metagenome</name>
    <dbReference type="NCBI Taxonomy" id="652676"/>
    <lineage>
        <taxon>unclassified sequences</taxon>
        <taxon>metagenomes</taxon>
        <taxon>ecological metagenomes</taxon>
    </lineage>
</organism>
<dbReference type="AlphaFoldDB" id="A0A3B0XJ74"/>
<evidence type="ECO:0000313" key="1">
    <source>
        <dbReference type="EMBL" id="VAW68445.1"/>
    </source>
</evidence>
<sequence>QFLVLSIYPMGDELDGSDFIQFYFQYPFEMDKAHKAQILLQQQLANQQLALGHFNLDADDRFVYFKYVYAGVKNTEPTPALLCDVLDMCVYAQVAYLEQFECFSM</sequence>
<reference evidence="1" key="1">
    <citation type="submission" date="2018-06" db="EMBL/GenBank/DDBJ databases">
        <authorList>
            <person name="Zhirakovskaya E."/>
        </authorList>
    </citation>
    <scope>NUCLEOTIDE SEQUENCE</scope>
</reference>
<feature type="non-terminal residue" evidence="1">
    <location>
        <position position="1"/>
    </location>
</feature>
<gene>
    <name evidence="1" type="ORF">MNBD_GAMMA10-3041</name>
</gene>
<accession>A0A3B0XJ74</accession>
<proteinExistence type="predicted"/>
<name>A0A3B0XJ74_9ZZZZ</name>
<protein>
    <submittedName>
        <fullName evidence="1">Uncharacterized protein</fullName>
    </submittedName>
</protein>